<gene>
    <name evidence="5" type="ORF">MGAL_10B058498</name>
</gene>
<dbReference type="InterPro" id="IPR017850">
    <property type="entry name" value="Alkaline_phosphatase_core_sf"/>
</dbReference>
<feature type="transmembrane region" description="Helical" evidence="4">
    <location>
        <begin position="250"/>
        <end position="268"/>
    </location>
</feature>
<dbReference type="InterPro" id="IPR047115">
    <property type="entry name" value="ARSB"/>
</dbReference>
<dbReference type="OrthoDB" id="6146873at2759"/>
<keyword evidence="3" id="KW-0325">Glycoprotein</keyword>
<organism evidence="5 6">
    <name type="scientific">Mytilus galloprovincialis</name>
    <name type="common">Mediterranean mussel</name>
    <dbReference type="NCBI Taxonomy" id="29158"/>
    <lineage>
        <taxon>Eukaryota</taxon>
        <taxon>Metazoa</taxon>
        <taxon>Spiralia</taxon>
        <taxon>Lophotrochozoa</taxon>
        <taxon>Mollusca</taxon>
        <taxon>Bivalvia</taxon>
        <taxon>Autobranchia</taxon>
        <taxon>Pteriomorphia</taxon>
        <taxon>Mytilida</taxon>
        <taxon>Mytiloidea</taxon>
        <taxon>Mytilidae</taxon>
        <taxon>Mytilinae</taxon>
        <taxon>Mytilus</taxon>
    </lineage>
</organism>
<keyword evidence="1" id="KW-0479">Metal-binding</keyword>
<keyword evidence="4" id="KW-1133">Transmembrane helix</keyword>
<evidence type="ECO:0008006" key="7">
    <source>
        <dbReference type="Google" id="ProtNLM"/>
    </source>
</evidence>
<evidence type="ECO:0000256" key="1">
    <source>
        <dbReference type="ARBA" id="ARBA00022723"/>
    </source>
</evidence>
<dbReference type="PANTHER" id="PTHR10342:SF274">
    <property type="entry name" value="ARYLSULFATASE B"/>
    <property type="match status" value="1"/>
</dbReference>
<keyword evidence="4" id="KW-0812">Transmembrane</keyword>
<evidence type="ECO:0000256" key="2">
    <source>
        <dbReference type="ARBA" id="ARBA00022837"/>
    </source>
</evidence>
<reference evidence="5" key="1">
    <citation type="submission" date="2018-11" db="EMBL/GenBank/DDBJ databases">
        <authorList>
            <person name="Alioto T."/>
            <person name="Alioto T."/>
        </authorList>
    </citation>
    <scope>NUCLEOTIDE SEQUENCE</scope>
</reference>
<dbReference type="GO" id="GO:0008484">
    <property type="term" value="F:sulfuric ester hydrolase activity"/>
    <property type="evidence" value="ECO:0007669"/>
    <property type="project" value="InterPro"/>
</dbReference>
<keyword evidence="6" id="KW-1185">Reference proteome</keyword>
<accession>A0A8B6HE02</accession>
<proteinExistence type="predicted"/>
<dbReference type="AlphaFoldDB" id="A0A8B6HE02"/>
<evidence type="ECO:0000256" key="4">
    <source>
        <dbReference type="SAM" id="Phobius"/>
    </source>
</evidence>
<evidence type="ECO:0000313" key="6">
    <source>
        <dbReference type="Proteomes" id="UP000596742"/>
    </source>
</evidence>
<evidence type="ECO:0000313" key="5">
    <source>
        <dbReference type="EMBL" id="VDI77558.1"/>
    </source>
</evidence>
<dbReference type="SUPFAM" id="SSF53649">
    <property type="entry name" value="Alkaline phosphatase-like"/>
    <property type="match status" value="1"/>
</dbReference>
<dbReference type="PANTHER" id="PTHR10342">
    <property type="entry name" value="ARYLSULFATASE"/>
    <property type="match status" value="1"/>
</dbReference>
<keyword evidence="4" id="KW-0472">Membrane</keyword>
<keyword evidence="2" id="KW-0106">Calcium</keyword>
<evidence type="ECO:0000256" key="3">
    <source>
        <dbReference type="ARBA" id="ARBA00023180"/>
    </source>
</evidence>
<dbReference type="Gene3D" id="3.30.1120.10">
    <property type="match status" value="1"/>
</dbReference>
<dbReference type="GO" id="GO:0046872">
    <property type="term" value="F:metal ion binding"/>
    <property type="evidence" value="ECO:0007669"/>
    <property type="project" value="UniProtKB-KW"/>
</dbReference>
<name>A0A8B6HE02_MYTGA</name>
<sequence length="281" mass="32673">MCIKPELDDSQYNNGGQVLYGGDNWPLRGWKGSLWEGGVKAVGFVHGQMIQKKGGISKELIHISDWFPTLINLANGSLKNTNPLDGVDQWRTISYGEQSQRNTILHNIDPLFSHAGERKSDNQFDTRERAALRHNEWKIITGDPGNGSWIYTSIRGQNQNKLYERPDDKNVWLFNIENDPYEKHDLSTKRPEVVTDLLEMLAKFALTSVPCFYPENDFMADPKYHEGYWGPWIQNQEITEEIELPSNTKIFRYSFLSLFILALYCLYFRYKKKRSHKISPY</sequence>
<comment type="caution">
    <text evidence="5">The sequence shown here is derived from an EMBL/GenBank/DDBJ whole genome shotgun (WGS) entry which is preliminary data.</text>
</comment>
<dbReference type="Proteomes" id="UP000596742">
    <property type="component" value="Unassembled WGS sequence"/>
</dbReference>
<dbReference type="Gene3D" id="3.40.720.10">
    <property type="entry name" value="Alkaline Phosphatase, subunit A"/>
    <property type="match status" value="1"/>
</dbReference>
<dbReference type="EMBL" id="UYJE01009863">
    <property type="protein sequence ID" value="VDI77558.1"/>
    <property type="molecule type" value="Genomic_DNA"/>
</dbReference>
<protein>
    <recommendedName>
        <fullName evidence="7">Sulfatase N-terminal domain-containing protein</fullName>
    </recommendedName>
</protein>